<dbReference type="OrthoDB" id="15001at2759"/>
<keyword evidence="5" id="KW-1185">Reference proteome</keyword>
<dbReference type="Pfam" id="PF05348">
    <property type="entry name" value="UMP1"/>
    <property type="match status" value="1"/>
</dbReference>
<feature type="compositionally biased region" description="Low complexity" evidence="3">
    <location>
        <begin position="10"/>
        <end position="24"/>
    </location>
</feature>
<comment type="caution">
    <text evidence="4">The sequence shown here is derived from an EMBL/GenBank/DDBJ whole genome shotgun (WGS) entry which is preliminary data.</text>
</comment>
<evidence type="ECO:0000313" key="5">
    <source>
        <dbReference type="Proteomes" id="UP000789831"/>
    </source>
</evidence>
<evidence type="ECO:0000256" key="1">
    <source>
        <dbReference type="ARBA" id="ARBA00023186"/>
    </source>
</evidence>
<gene>
    <name evidence="4" type="ORF">AGERDE_LOCUS9136</name>
</gene>
<dbReference type="AlphaFoldDB" id="A0A9N9CFK1"/>
<dbReference type="GO" id="GO:0005737">
    <property type="term" value="C:cytoplasm"/>
    <property type="evidence" value="ECO:0007669"/>
    <property type="project" value="TreeGrafter"/>
</dbReference>
<dbReference type="InterPro" id="IPR008012">
    <property type="entry name" value="Ump1"/>
</dbReference>
<evidence type="ECO:0000256" key="3">
    <source>
        <dbReference type="SAM" id="MobiDB-lite"/>
    </source>
</evidence>
<keyword evidence="1" id="KW-0143">Chaperone</keyword>
<feature type="region of interest" description="Disordered" evidence="3">
    <location>
        <begin position="1"/>
        <end position="24"/>
    </location>
</feature>
<name>A0A9N9CFK1_9GLOM</name>
<evidence type="ECO:0000313" key="4">
    <source>
        <dbReference type="EMBL" id="CAG8601700.1"/>
    </source>
</evidence>
<sequence>MATQSLRVVPSSHPGEGSSSKSIASTANSFGVHDTFRLGTRSIANELLPSHPLERRLDQWNQTQINLKLTMERRIYGIHAPIRHLMERNIVSKVQRAPILPSSNLALDILMGKDETIEFDDFLNDPELSIEPMDLHASMEHKLGIKF</sequence>
<dbReference type="Proteomes" id="UP000789831">
    <property type="component" value="Unassembled WGS sequence"/>
</dbReference>
<dbReference type="PANTHER" id="PTHR12828:SF3">
    <property type="entry name" value="PROTEASOME MATURATION PROTEIN"/>
    <property type="match status" value="1"/>
</dbReference>
<dbReference type="GO" id="GO:0005634">
    <property type="term" value="C:nucleus"/>
    <property type="evidence" value="ECO:0007669"/>
    <property type="project" value="TreeGrafter"/>
</dbReference>
<dbReference type="GO" id="GO:0043248">
    <property type="term" value="P:proteasome assembly"/>
    <property type="evidence" value="ECO:0007669"/>
    <property type="project" value="InterPro"/>
</dbReference>
<comment type="similarity">
    <text evidence="2">Belongs to the POMP/UMP1 family.</text>
</comment>
<protein>
    <submittedName>
        <fullName evidence="4">3831_t:CDS:1</fullName>
    </submittedName>
</protein>
<organism evidence="4 5">
    <name type="scientific">Ambispora gerdemannii</name>
    <dbReference type="NCBI Taxonomy" id="144530"/>
    <lineage>
        <taxon>Eukaryota</taxon>
        <taxon>Fungi</taxon>
        <taxon>Fungi incertae sedis</taxon>
        <taxon>Mucoromycota</taxon>
        <taxon>Glomeromycotina</taxon>
        <taxon>Glomeromycetes</taxon>
        <taxon>Archaeosporales</taxon>
        <taxon>Ambisporaceae</taxon>
        <taxon>Ambispora</taxon>
    </lineage>
</organism>
<dbReference type="EMBL" id="CAJVPL010002174">
    <property type="protein sequence ID" value="CAG8601700.1"/>
    <property type="molecule type" value="Genomic_DNA"/>
</dbReference>
<reference evidence="4" key="1">
    <citation type="submission" date="2021-06" db="EMBL/GenBank/DDBJ databases">
        <authorList>
            <person name="Kallberg Y."/>
            <person name="Tangrot J."/>
            <person name="Rosling A."/>
        </authorList>
    </citation>
    <scope>NUCLEOTIDE SEQUENCE</scope>
    <source>
        <strain evidence="4">MT106</strain>
    </source>
</reference>
<accession>A0A9N9CFK1</accession>
<evidence type="ECO:0000256" key="2">
    <source>
        <dbReference type="ARBA" id="ARBA00043974"/>
    </source>
</evidence>
<dbReference type="PANTHER" id="PTHR12828">
    <property type="entry name" value="PROTEASOME MATURATION PROTEIN UMP1"/>
    <property type="match status" value="1"/>
</dbReference>
<proteinExistence type="inferred from homology"/>